<dbReference type="EMBL" id="KV428132">
    <property type="protein sequence ID" value="KZT35654.1"/>
    <property type="molecule type" value="Genomic_DNA"/>
</dbReference>
<keyword evidence="4" id="KW-1185">Reference proteome</keyword>
<dbReference type="STRING" id="1314776.A0A166ATD4"/>
<dbReference type="SUPFAM" id="SSF53098">
    <property type="entry name" value="Ribonuclease H-like"/>
    <property type="match status" value="1"/>
</dbReference>
<dbReference type="InterPro" id="IPR012337">
    <property type="entry name" value="RNaseH-like_sf"/>
</dbReference>
<dbReference type="Proteomes" id="UP000076798">
    <property type="component" value="Unassembled WGS sequence"/>
</dbReference>
<sequence length="558" mass="63478">MHFLVRQDAQTMASDSYTFTCHADEVRCVWRYGTLCRTQESSGYIGDSAKWRLPRILYLFVRYFGLLSQAIYVVLARYLKRITVKALYFNHPRIRTLLNLAFSSEIIGQIVLLALYIHYSLSERNSAICVHNPIWVGIEYFQRVLCTKIILNMRLAAHQDELWFSFSVTETITAPDALRSKTTDILSWRVARSDLGENRSFEWESTSSSLSTEKASTEGKTTCVNFPYMREWTHSDIKHRVQALHEHQSPDALHVLGLFTPPDNSAVPPIVRLGLHVLSIGANSATCERLFSVFGNTLTKIRNRMSKDLLQNLAELKLHVRDQHLQKKTTTKSRLHRHFGKPKSSGGNVEAPLPSTNIVPPSDPVDEAEETSGSSFFHLAQRFMSRSDEDEDDLPISWSTSKIRQTIPQLFDFESTEWVKVYEASAHRSFDAELELYDMLDTKDAEGEADPDVELDNAAGDLLSAINIEQQKIHSNSETRSEFEISKRWLRGKVCLSPSFQPTATSEPIVRVYHRLVPPSGHHWDISPIFALISRRGGHPTFSCTGTGTLYRQKSQPM</sequence>
<gene>
    <name evidence="3" type="ORF">SISSUDRAFT_1121458</name>
</gene>
<keyword evidence="2" id="KW-1133">Transmembrane helix</keyword>
<evidence type="ECO:0000256" key="2">
    <source>
        <dbReference type="SAM" id="Phobius"/>
    </source>
</evidence>
<feature type="region of interest" description="Disordered" evidence="1">
    <location>
        <begin position="326"/>
        <end position="371"/>
    </location>
</feature>
<protein>
    <recommendedName>
        <fullName evidence="5">HAT C-terminal dimerisation domain-containing protein</fullName>
    </recommendedName>
</protein>
<dbReference type="OrthoDB" id="3270501at2759"/>
<accession>A0A166ATD4</accession>
<evidence type="ECO:0008006" key="5">
    <source>
        <dbReference type="Google" id="ProtNLM"/>
    </source>
</evidence>
<evidence type="ECO:0000313" key="4">
    <source>
        <dbReference type="Proteomes" id="UP000076798"/>
    </source>
</evidence>
<evidence type="ECO:0000256" key="1">
    <source>
        <dbReference type="SAM" id="MobiDB-lite"/>
    </source>
</evidence>
<keyword evidence="2" id="KW-0472">Membrane</keyword>
<keyword evidence="2" id="KW-0812">Transmembrane</keyword>
<feature type="transmembrane region" description="Helical" evidence="2">
    <location>
        <begin position="56"/>
        <end position="76"/>
    </location>
</feature>
<name>A0A166ATD4_9AGAM</name>
<proteinExistence type="predicted"/>
<evidence type="ECO:0000313" key="3">
    <source>
        <dbReference type="EMBL" id="KZT35654.1"/>
    </source>
</evidence>
<dbReference type="AlphaFoldDB" id="A0A166ATD4"/>
<organism evidence="3 4">
    <name type="scientific">Sistotremastrum suecicum HHB10207 ss-3</name>
    <dbReference type="NCBI Taxonomy" id="1314776"/>
    <lineage>
        <taxon>Eukaryota</taxon>
        <taxon>Fungi</taxon>
        <taxon>Dikarya</taxon>
        <taxon>Basidiomycota</taxon>
        <taxon>Agaricomycotina</taxon>
        <taxon>Agaricomycetes</taxon>
        <taxon>Sistotremastrales</taxon>
        <taxon>Sistotremastraceae</taxon>
        <taxon>Sistotremastrum</taxon>
    </lineage>
</organism>
<feature type="transmembrane region" description="Helical" evidence="2">
    <location>
        <begin position="97"/>
        <end position="119"/>
    </location>
</feature>
<feature type="compositionally biased region" description="Basic residues" evidence="1">
    <location>
        <begin position="326"/>
        <end position="341"/>
    </location>
</feature>
<reference evidence="3 4" key="1">
    <citation type="journal article" date="2016" name="Mol. Biol. Evol.">
        <title>Comparative Genomics of Early-Diverging Mushroom-Forming Fungi Provides Insights into the Origins of Lignocellulose Decay Capabilities.</title>
        <authorList>
            <person name="Nagy L.G."/>
            <person name="Riley R."/>
            <person name="Tritt A."/>
            <person name="Adam C."/>
            <person name="Daum C."/>
            <person name="Floudas D."/>
            <person name="Sun H."/>
            <person name="Yadav J.S."/>
            <person name="Pangilinan J."/>
            <person name="Larsson K.H."/>
            <person name="Matsuura K."/>
            <person name="Barry K."/>
            <person name="Labutti K."/>
            <person name="Kuo R."/>
            <person name="Ohm R.A."/>
            <person name="Bhattacharya S.S."/>
            <person name="Shirouzu T."/>
            <person name="Yoshinaga Y."/>
            <person name="Martin F.M."/>
            <person name="Grigoriev I.V."/>
            <person name="Hibbett D.S."/>
        </authorList>
    </citation>
    <scope>NUCLEOTIDE SEQUENCE [LARGE SCALE GENOMIC DNA]</scope>
    <source>
        <strain evidence="3 4">HHB10207 ss-3</strain>
    </source>
</reference>